<name>A0ABT8ZT21_9SPHN</name>
<dbReference type="RefSeq" id="WP_304537844.1">
    <property type="nucleotide sequence ID" value="NZ_JAUQOM010000068.1"/>
</dbReference>
<dbReference type="Pfam" id="PF03576">
    <property type="entry name" value="Peptidase_S58"/>
    <property type="match status" value="1"/>
</dbReference>
<gene>
    <name evidence="2" type="ORF">Q4610_21700</name>
</gene>
<dbReference type="PANTHER" id="PTHR36512">
    <property type="entry name" value="D-AMINOPEPTIDASE"/>
    <property type="match status" value="1"/>
</dbReference>
<evidence type="ECO:0000313" key="2">
    <source>
        <dbReference type="EMBL" id="MDO7837648.1"/>
    </source>
</evidence>
<dbReference type="EMBL" id="JAUQOM010000068">
    <property type="protein sequence ID" value="MDO7837648.1"/>
    <property type="molecule type" value="Genomic_DNA"/>
</dbReference>
<proteinExistence type="inferred from homology"/>
<keyword evidence="3" id="KW-1185">Reference proteome</keyword>
<dbReference type="Gene3D" id="3.60.70.12">
    <property type="entry name" value="L-amino peptidase D-ALA esterase/amidase"/>
    <property type="match status" value="1"/>
</dbReference>
<dbReference type="SUPFAM" id="SSF56266">
    <property type="entry name" value="DmpA/ArgJ-like"/>
    <property type="match status" value="1"/>
</dbReference>
<evidence type="ECO:0000256" key="1">
    <source>
        <dbReference type="ARBA" id="ARBA00007068"/>
    </source>
</evidence>
<protein>
    <submittedName>
        <fullName evidence="2">P1 family peptidase</fullName>
    </submittedName>
</protein>
<dbReference type="InterPro" id="IPR005321">
    <property type="entry name" value="Peptidase_S58_DmpA"/>
</dbReference>
<reference evidence="2" key="1">
    <citation type="submission" date="2023-07" db="EMBL/GenBank/DDBJ databases">
        <title>Bacterial whole genome sequence for Sphingobium sp. HBC34.</title>
        <authorList>
            <person name="Le V."/>
            <person name="Ko S.-R."/>
            <person name="Ahn C.-Y."/>
            <person name="Oh H.-M."/>
        </authorList>
    </citation>
    <scope>NUCLEOTIDE SEQUENCE</scope>
    <source>
        <strain evidence="2">HBC34</strain>
    </source>
</reference>
<organism evidence="2 3">
    <name type="scientific">Sphingobium cyanobacteriorum</name>
    <dbReference type="NCBI Taxonomy" id="3063954"/>
    <lineage>
        <taxon>Bacteria</taxon>
        <taxon>Pseudomonadati</taxon>
        <taxon>Pseudomonadota</taxon>
        <taxon>Alphaproteobacteria</taxon>
        <taxon>Sphingomonadales</taxon>
        <taxon>Sphingomonadaceae</taxon>
        <taxon>Sphingobium</taxon>
    </lineage>
</organism>
<dbReference type="InterPro" id="IPR016117">
    <property type="entry name" value="ArgJ-like_dom_sf"/>
</dbReference>
<comment type="caution">
    <text evidence="2">The sequence shown here is derived from an EMBL/GenBank/DDBJ whole genome shotgun (WGS) entry which is preliminary data.</text>
</comment>
<comment type="similarity">
    <text evidence="1">Belongs to the peptidase S58 family.</text>
</comment>
<accession>A0ABT8ZT21</accession>
<evidence type="ECO:0000313" key="3">
    <source>
        <dbReference type="Proteomes" id="UP001176471"/>
    </source>
</evidence>
<dbReference type="Proteomes" id="UP001176471">
    <property type="component" value="Unassembled WGS sequence"/>
</dbReference>
<feature type="non-terminal residue" evidence="2">
    <location>
        <position position="1"/>
    </location>
</feature>
<dbReference type="PANTHER" id="PTHR36512:SF3">
    <property type="entry name" value="BLR5678 PROTEIN"/>
    <property type="match status" value="1"/>
</dbReference>
<sequence length="403" mass="42660">EGPTGVTVFSFDKKVLAAVDVRGGAPATINTDLVRLGYSSYDIDTVVFAGGAAYGLEATTAVATALKDDGRNTGRWDSIAVAVGAVIFDYGDRRLNEIYPDKKLAQAAYRARIPGVFRNGAAGAGSMTRTGDFFGCKAHSGQGGAFKQIGALKIAVFSVVNAYGLVTDREGRPAACYRDPSWPKDVRVDDLLRNLPDSRKAGWGAESGRMRNTTVTLVAINQKMEPAELQRLAIQVHTAMGRSIQPFATASDGDTLYAITTGEIDAPDPSTPGALNGVEIGSIASELAWDAVLASVPPQPALPVMSPQPAVPARTLASYAGKYRFSNFVTVNITAQDGKLFGQAVGRNAFNVPMDKPVELLPYDGGRFAVPGRYPMVLDFATKGKLVINPGEWAQTGIKQAGR</sequence>